<dbReference type="Gene3D" id="1.25.10.90">
    <property type="match status" value="1"/>
</dbReference>
<dbReference type="EMBL" id="CAEZZF010000137">
    <property type="protein sequence ID" value="CAB4760503.1"/>
    <property type="molecule type" value="Genomic_DNA"/>
</dbReference>
<organism evidence="1">
    <name type="scientific">freshwater metagenome</name>
    <dbReference type="NCBI Taxonomy" id="449393"/>
    <lineage>
        <taxon>unclassified sequences</taxon>
        <taxon>metagenomes</taxon>
        <taxon>ecological metagenomes</taxon>
    </lineage>
</organism>
<sequence length="198" mass="23291">MVPQTRSVASRHQGLPLDEIEKLTASVFHEARLCGLIILVSQYKKAISRAEKKRIFTFYMKQMRLGRINNWDLVDVTAPTIGEFLLEEKDPLKLLIRLAKSKSLWERRLSIIFTFAFQSAGELDETYAIAELLLEDSHDLIHKAVGWSLREMGKRDPSLLRLFLQEYYHQMPRTMLRYSIERLPERERKSWLAKESRV</sequence>
<gene>
    <name evidence="1" type="ORF">UFOPK2837_01119</name>
</gene>
<reference evidence="1" key="1">
    <citation type="submission" date="2020-05" db="EMBL/GenBank/DDBJ databases">
        <authorList>
            <person name="Chiriac C."/>
            <person name="Salcher M."/>
            <person name="Ghai R."/>
            <person name="Kavagutti S V."/>
        </authorList>
    </citation>
    <scope>NUCLEOTIDE SEQUENCE</scope>
</reference>
<dbReference type="InterPro" id="IPR014825">
    <property type="entry name" value="DNA_alkylation"/>
</dbReference>
<dbReference type="PANTHER" id="PTHR34070:SF1">
    <property type="entry name" value="DNA ALKYLATION REPAIR PROTEIN"/>
    <property type="match status" value="1"/>
</dbReference>
<protein>
    <submittedName>
        <fullName evidence="1">Unannotated protein</fullName>
    </submittedName>
</protein>
<dbReference type="Pfam" id="PF08713">
    <property type="entry name" value="DNA_alkylation"/>
    <property type="match status" value="1"/>
</dbReference>
<dbReference type="CDD" id="cd06561">
    <property type="entry name" value="AlkD_like"/>
    <property type="match status" value="1"/>
</dbReference>
<evidence type="ECO:0000313" key="1">
    <source>
        <dbReference type="EMBL" id="CAB4760503.1"/>
    </source>
</evidence>
<proteinExistence type="predicted"/>
<dbReference type="AlphaFoldDB" id="A0A6J6UP58"/>
<name>A0A6J6UP58_9ZZZZ</name>
<dbReference type="PANTHER" id="PTHR34070">
    <property type="entry name" value="ARMADILLO-TYPE FOLD"/>
    <property type="match status" value="1"/>
</dbReference>
<dbReference type="InterPro" id="IPR016024">
    <property type="entry name" value="ARM-type_fold"/>
</dbReference>
<accession>A0A6J6UP58</accession>
<dbReference type="SUPFAM" id="SSF48371">
    <property type="entry name" value="ARM repeat"/>
    <property type="match status" value="1"/>
</dbReference>